<dbReference type="AlphaFoldDB" id="A0A511YIY5"/>
<dbReference type="EMBL" id="BJYJ01000002">
    <property type="protein sequence ID" value="GEN75160.1"/>
    <property type="molecule type" value="Genomic_DNA"/>
</dbReference>
<name>A0A511YIY5_9FLAO</name>
<gene>
    <name evidence="1" type="ORF">CHA01nite_09000</name>
</gene>
<keyword evidence="2" id="KW-1185">Reference proteome</keyword>
<dbReference type="Proteomes" id="UP000321863">
    <property type="component" value="Unassembled WGS sequence"/>
</dbReference>
<proteinExistence type="predicted"/>
<evidence type="ECO:0000313" key="1">
    <source>
        <dbReference type="EMBL" id="GEN75160.1"/>
    </source>
</evidence>
<accession>A0A511YIY5</accession>
<sequence length="75" mass="8516">MLKLITLRSCAKPNAKANRNTIENFNFIIFTLNQAKIKILSQSGTINPELSCYISFIEKKGRSELTDPESREVLN</sequence>
<reference evidence="1 2" key="1">
    <citation type="submission" date="2019-07" db="EMBL/GenBank/DDBJ databases">
        <title>Whole genome shotgun sequence of Chryseobacterium hagamense NBRC 105253.</title>
        <authorList>
            <person name="Hosoyama A."/>
            <person name="Uohara A."/>
            <person name="Ohji S."/>
            <person name="Ichikawa N."/>
        </authorList>
    </citation>
    <scope>NUCLEOTIDE SEQUENCE [LARGE SCALE GENOMIC DNA]</scope>
    <source>
        <strain evidence="1 2">NBRC 105253</strain>
    </source>
</reference>
<organism evidence="1 2">
    <name type="scientific">Chryseobacterium hagamense</name>
    <dbReference type="NCBI Taxonomy" id="395935"/>
    <lineage>
        <taxon>Bacteria</taxon>
        <taxon>Pseudomonadati</taxon>
        <taxon>Bacteroidota</taxon>
        <taxon>Flavobacteriia</taxon>
        <taxon>Flavobacteriales</taxon>
        <taxon>Weeksellaceae</taxon>
        <taxon>Chryseobacterium group</taxon>
        <taxon>Chryseobacterium</taxon>
    </lineage>
</organism>
<evidence type="ECO:0000313" key="2">
    <source>
        <dbReference type="Proteomes" id="UP000321863"/>
    </source>
</evidence>
<comment type="caution">
    <text evidence="1">The sequence shown here is derived from an EMBL/GenBank/DDBJ whole genome shotgun (WGS) entry which is preliminary data.</text>
</comment>
<protein>
    <submittedName>
        <fullName evidence="1">Uncharacterized protein</fullName>
    </submittedName>
</protein>